<evidence type="ECO:0000256" key="1">
    <source>
        <dbReference type="ARBA" id="ARBA00004508"/>
    </source>
</evidence>
<evidence type="ECO:0000256" key="7">
    <source>
        <dbReference type="ARBA" id="ARBA00022777"/>
    </source>
</evidence>
<dbReference type="PANTHER" id="PTHR32523">
    <property type="entry name" value="PHYTOL KINASE 1, CHLOROPLASTIC"/>
    <property type="match status" value="1"/>
</dbReference>
<dbReference type="InterPro" id="IPR039606">
    <property type="entry name" value="Phytol/farnesol_kinase"/>
</dbReference>
<feature type="transmembrane region" description="Helical" evidence="14">
    <location>
        <begin position="207"/>
        <end position="228"/>
    </location>
</feature>
<dbReference type="GO" id="GO:0031969">
    <property type="term" value="C:chloroplast membrane"/>
    <property type="evidence" value="ECO:0007669"/>
    <property type="project" value="UniProtKB-SubCell"/>
</dbReference>
<keyword evidence="9 14" id="KW-1133">Transmembrane helix</keyword>
<dbReference type="PANTHER" id="PTHR32523:SF8">
    <property type="entry name" value="DOLICHOL KINASE"/>
    <property type="match status" value="1"/>
</dbReference>
<comment type="subcellular location">
    <subcellularLocation>
        <location evidence="1">Plastid</location>
        <location evidence="1">Chloroplast membrane</location>
        <topology evidence="1">Multi-pass membrane protein</topology>
    </subcellularLocation>
</comment>
<evidence type="ECO:0000256" key="11">
    <source>
        <dbReference type="ARBA" id="ARBA00024015"/>
    </source>
</evidence>
<evidence type="ECO:0000256" key="5">
    <source>
        <dbReference type="ARBA" id="ARBA00022679"/>
    </source>
</evidence>
<reference evidence="15" key="2">
    <citation type="submission" date="2023-05" db="EMBL/GenBank/DDBJ databases">
        <authorList>
            <person name="Schelkunov M.I."/>
        </authorList>
    </citation>
    <scope>NUCLEOTIDE SEQUENCE</scope>
    <source>
        <strain evidence="15">Hsosn_3</strain>
        <tissue evidence="15">Leaf</tissue>
    </source>
</reference>
<evidence type="ECO:0000313" key="15">
    <source>
        <dbReference type="EMBL" id="KAK1396554.1"/>
    </source>
</evidence>
<accession>A0AAD8J489</accession>
<dbReference type="GO" id="GO:0010189">
    <property type="term" value="P:vitamin E biosynthetic process"/>
    <property type="evidence" value="ECO:0007669"/>
    <property type="project" value="TreeGrafter"/>
</dbReference>
<name>A0AAD8J489_9APIA</name>
<dbReference type="EMBL" id="JAUIZM010000002">
    <property type="protein sequence ID" value="KAK1396554.1"/>
    <property type="molecule type" value="Genomic_DNA"/>
</dbReference>
<comment type="caution">
    <text evidence="15">The sequence shown here is derived from an EMBL/GenBank/DDBJ whole genome shotgun (WGS) entry which is preliminary data.</text>
</comment>
<keyword evidence="10 14" id="KW-0472">Membrane</keyword>
<comment type="similarity">
    <text evidence="2">Belongs to the polyprenol kinase family.</text>
</comment>
<evidence type="ECO:0000256" key="13">
    <source>
        <dbReference type="ARBA" id="ARBA00048889"/>
    </source>
</evidence>
<keyword evidence="5" id="KW-0808">Transferase</keyword>
<evidence type="ECO:0000256" key="6">
    <source>
        <dbReference type="ARBA" id="ARBA00022692"/>
    </source>
</evidence>
<proteinExistence type="inferred from homology"/>
<keyword evidence="16" id="KW-1185">Reference proteome</keyword>
<evidence type="ECO:0000256" key="9">
    <source>
        <dbReference type="ARBA" id="ARBA00022989"/>
    </source>
</evidence>
<evidence type="ECO:0000313" key="16">
    <source>
        <dbReference type="Proteomes" id="UP001237642"/>
    </source>
</evidence>
<feature type="transmembrane region" description="Helical" evidence="14">
    <location>
        <begin position="173"/>
        <end position="195"/>
    </location>
</feature>
<dbReference type="GO" id="GO:0010276">
    <property type="term" value="F:phytol kinase activity"/>
    <property type="evidence" value="ECO:0007669"/>
    <property type="project" value="UniProtKB-EC"/>
</dbReference>
<feature type="transmembrane region" description="Helical" evidence="14">
    <location>
        <begin position="148"/>
        <end position="167"/>
    </location>
</feature>
<comment type="pathway">
    <text evidence="11">Cofactor biosynthesis; tocopherol biosynthesis.</text>
</comment>
<evidence type="ECO:0000256" key="10">
    <source>
        <dbReference type="ARBA" id="ARBA00023136"/>
    </source>
</evidence>
<protein>
    <recommendedName>
        <fullName evidence="12">phytol kinase</fullName>
        <ecNumber evidence="12">2.7.1.182</ecNumber>
    </recommendedName>
</protein>
<keyword evidence="4" id="KW-0934">Plastid</keyword>
<evidence type="ECO:0000256" key="12">
    <source>
        <dbReference type="ARBA" id="ARBA00039024"/>
    </source>
</evidence>
<evidence type="ECO:0000256" key="14">
    <source>
        <dbReference type="SAM" id="Phobius"/>
    </source>
</evidence>
<keyword evidence="6 14" id="KW-0812">Transmembrane</keyword>
<feature type="transmembrane region" description="Helical" evidence="14">
    <location>
        <begin position="84"/>
        <end position="101"/>
    </location>
</feature>
<sequence>MSSNLSFSLLNRPLSCPSVYLNVNLQRISRPPCEFRVTAVSGGGAMILHDAGATVAVMAGAYALVAAFDNLTQRNIIQQKFSRKMVHILSGFLFMASWPIYSTSTEARYFASIVPLINLSRLVVNGFSLAQDEGLIKSVTREGKPEELLKGPLCYVLILIICAVAFWRESPVGVVSLAMMCGGDGIADIMGRRFGTSKIPYNKQKSWAGSISMFVFGFLMSIGMLYYFSALGYFQLDWIRTIERVAFISLLATAVESLPTTGIVDDNLSVPVVSMIAAYLAFQ</sequence>
<feature type="transmembrane region" description="Helical" evidence="14">
    <location>
        <begin position="51"/>
        <end position="72"/>
    </location>
</feature>
<evidence type="ECO:0000256" key="8">
    <source>
        <dbReference type="ARBA" id="ARBA00022946"/>
    </source>
</evidence>
<evidence type="ECO:0000256" key="2">
    <source>
        <dbReference type="ARBA" id="ARBA00010794"/>
    </source>
</evidence>
<keyword evidence="3" id="KW-0150">Chloroplast</keyword>
<reference evidence="15" key="1">
    <citation type="submission" date="2023-02" db="EMBL/GenBank/DDBJ databases">
        <title>Genome of toxic invasive species Heracleum sosnowskyi carries increased number of genes despite the absence of recent whole-genome duplications.</title>
        <authorList>
            <person name="Schelkunov M."/>
            <person name="Shtratnikova V."/>
            <person name="Makarenko M."/>
            <person name="Klepikova A."/>
            <person name="Omelchenko D."/>
            <person name="Novikova G."/>
            <person name="Obukhova E."/>
            <person name="Bogdanov V."/>
            <person name="Penin A."/>
            <person name="Logacheva M."/>
        </authorList>
    </citation>
    <scope>NUCLEOTIDE SEQUENCE</scope>
    <source>
        <strain evidence="15">Hsosn_3</strain>
        <tissue evidence="15">Leaf</tissue>
    </source>
</reference>
<keyword evidence="7 15" id="KW-0418">Kinase</keyword>
<comment type="catalytic activity">
    <reaction evidence="13">
        <text>phytol + CTP = phytyl phosphate + CDP + H(+)</text>
        <dbReference type="Rhea" id="RHEA:38055"/>
        <dbReference type="ChEBI" id="CHEBI:15378"/>
        <dbReference type="ChEBI" id="CHEBI:17327"/>
        <dbReference type="ChEBI" id="CHEBI:37563"/>
        <dbReference type="ChEBI" id="CHEBI:58069"/>
        <dbReference type="ChEBI" id="CHEBI:75483"/>
        <dbReference type="EC" id="2.7.1.182"/>
    </reaction>
</comment>
<organism evidence="15 16">
    <name type="scientific">Heracleum sosnowskyi</name>
    <dbReference type="NCBI Taxonomy" id="360622"/>
    <lineage>
        <taxon>Eukaryota</taxon>
        <taxon>Viridiplantae</taxon>
        <taxon>Streptophyta</taxon>
        <taxon>Embryophyta</taxon>
        <taxon>Tracheophyta</taxon>
        <taxon>Spermatophyta</taxon>
        <taxon>Magnoliopsida</taxon>
        <taxon>eudicotyledons</taxon>
        <taxon>Gunneridae</taxon>
        <taxon>Pentapetalae</taxon>
        <taxon>asterids</taxon>
        <taxon>campanulids</taxon>
        <taxon>Apiales</taxon>
        <taxon>Apiaceae</taxon>
        <taxon>Apioideae</taxon>
        <taxon>apioid superclade</taxon>
        <taxon>Tordylieae</taxon>
        <taxon>Tordyliinae</taxon>
        <taxon>Heracleum</taxon>
    </lineage>
</organism>
<gene>
    <name evidence="15" type="ORF">POM88_006417</name>
</gene>
<dbReference type="EC" id="2.7.1.182" evidence="12"/>
<keyword evidence="8" id="KW-0809">Transit peptide</keyword>
<evidence type="ECO:0000256" key="3">
    <source>
        <dbReference type="ARBA" id="ARBA00022528"/>
    </source>
</evidence>
<dbReference type="Proteomes" id="UP001237642">
    <property type="component" value="Unassembled WGS sequence"/>
</dbReference>
<evidence type="ECO:0000256" key="4">
    <source>
        <dbReference type="ARBA" id="ARBA00022640"/>
    </source>
</evidence>
<dbReference type="AlphaFoldDB" id="A0AAD8J489"/>